<organism evidence="1 2">
    <name type="scientific">Candidatus Paralactobacillus gallistercoris</name>
    <dbReference type="NCBI Taxonomy" id="2838724"/>
    <lineage>
        <taxon>Bacteria</taxon>
        <taxon>Bacillati</taxon>
        <taxon>Bacillota</taxon>
        <taxon>Bacilli</taxon>
        <taxon>Lactobacillales</taxon>
        <taxon>Lactobacillaceae</taxon>
        <taxon>Lactobacillus</taxon>
    </lineage>
</organism>
<reference evidence="1" key="1">
    <citation type="journal article" date="2021" name="PeerJ">
        <title>Extensive microbial diversity within the chicken gut microbiome revealed by metagenomics and culture.</title>
        <authorList>
            <person name="Gilroy R."/>
            <person name="Ravi A."/>
            <person name="Getino M."/>
            <person name="Pursley I."/>
            <person name="Horton D.L."/>
            <person name="Alikhan N.F."/>
            <person name="Baker D."/>
            <person name="Gharbi K."/>
            <person name="Hall N."/>
            <person name="Watson M."/>
            <person name="Adriaenssens E.M."/>
            <person name="Foster-Nyarko E."/>
            <person name="Jarju S."/>
            <person name="Secka A."/>
            <person name="Antonio M."/>
            <person name="Oren A."/>
            <person name="Chaudhuri R.R."/>
            <person name="La Ragione R."/>
            <person name="Hildebrand F."/>
            <person name="Pallen M.J."/>
        </authorList>
    </citation>
    <scope>NUCLEOTIDE SEQUENCE</scope>
    <source>
        <strain evidence="1">F6-6636</strain>
    </source>
</reference>
<dbReference type="InterPro" id="IPR009366">
    <property type="entry name" value="Protein_Veg"/>
</dbReference>
<reference evidence="1" key="2">
    <citation type="submission" date="2021-04" db="EMBL/GenBank/DDBJ databases">
        <authorList>
            <person name="Gilroy R."/>
        </authorList>
    </citation>
    <scope>NUCLEOTIDE SEQUENCE</scope>
    <source>
        <strain evidence="1">F6-6636</strain>
    </source>
</reference>
<dbReference type="GO" id="GO:0006355">
    <property type="term" value="P:regulation of DNA-templated transcription"/>
    <property type="evidence" value="ECO:0007669"/>
    <property type="project" value="InterPro"/>
</dbReference>
<dbReference type="Pfam" id="PF06257">
    <property type="entry name" value="VEG"/>
    <property type="match status" value="1"/>
</dbReference>
<gene>
    <name evidence="1" type="ORF">H9901_02560</name>
</gene>
<comment type="caution">
    <text evidence="1">The sequence shown here is derived from an EMBL/GenBank/DDBJ whole genome shotgun (WGS) entry which is preliminary data.</text>
</comment>
<dbReference type="PANTHER" id="PTHR40026:SF1">
    <property type="entry name" value="PROTEIN VEG"/>
    <property type="match status" value="1"/>
</dbReference>
<dbReference type="Proteomes" id="UP000777303">
    <property type="component" value="Unassembled WGS sequence"/>
</dbReference>
<dbReference type="PANTHER" id="PTHR40026">
    <property type="entry name" value="PROTEIN VEG"/>
    <property type="match status" value="1"/>
</dbReference>
<name>A0A948TIV0_9LACO</name>
<dbReference type="EMBL" id="JAHLFS010000032">
    <property type="protein sequence ID" value="MBU3851560.1"/>
    <property type="molecule type" value="Genomic_DNA"/>
</dbReference>
<sequence length="82" mass="9570">MPVTLVQIKKYLDQHIGQHLQIMVQAGRKRIIKHNGVLTKTYPAIFTVELDHDHDAYARRVSYNYTDLLTQTVDLQFDDESN</sequence>
<evidence type="ECO:0000313" key="2">
    <source>
        <dbReference type="Proteomes" id="UP000777303"/>
    </source>
</evidence>
<protein>
    <submittedName>
        <fullName evidence="1">Veg family protein</fullName>
    </submittedName>
</protein>
<accession>A0A948TIV0</accession>
<proteinExistence type="predicted"/>
<dbReference type="Gene3D" id="2.30.30.100">
    <property type="match status" value="1"/>
</dbReference>
<dbReference type="AlphaFoldDB" id="A0A948TIV0"/>
<dbReference type="PIRSF" id="PIRSF037257">
    <property type="entry name" value="DUF1021"/>
    <property type="match status" value="1"/>
</dbReference>
<evidence type="ECO:0000313" key="1">
    <source>
        <dbReference type="EMBL" id="MBU3851560.1"/>
    </source>
</evidence>